<evidence type="ECO:0000313" key="2">
    <source>
        <dbReference type="Proteomes" id="UP000515153"/>
    </source>
</evidence>
<protein>
    <submittedName>
        <fullName evidence="3">Uncharacterized protein</fullName>
    </submittedName>
</protein>
<name>A0A6P8B9G6_PYRGI</name>
<feature type="region of interest" description="Disordered" evidence="1">
    <location>
        <begin position="65"/>
        <end position="110"/>
    </location>
</feature>
<dbReference type="GeneID" id="41959927"/>
<reference evidence="3" key="2">
    <citation type="submission" date="2019-10" db="EMBL/GenBank/DDBJ databases">
        <authorList>
            <consortium name="NCBI Genome Project"/>
        </authorList>
    </citation>
    <scope>NUCLEOTIDE SEQUENCE</scope>
    <source>
        <strain evidence="3">NI907</strain>
    </source>
</reference>
<dbReference type="RefSeq" id="XP_030983798.1">
    <property type="nucleotide sequence ID" value="XM_031125018.1"/>
</dbReference>
<reference evidence="3" key="3">
    <citation type="submission" date="2025-08" db="UniProtKB">
        <authorList>
            <consortium name="RefSeq"/>
        </authorList>
    </citation>
    <scope>IDENTIFICATION</scope>
    <source>
        <strain evidence="3">NI907</strain>
    </source>
</reference>
<gene>
    <name evidence="3" type="ORF">PgNI_04977</name>
</gene>
<reference evidence="3" key="1">
    <citation type="journal article" date="2019" name="Mol. Biol. Evol.">
        <title>Blast fungal genomes show frequent chromosomal changes, gene gains and losses, and effector gene turnover.</title>
        <authorList>
            <person name="Gomez Luciano L.B."/>
            <person name="Jason Tsai I."/>
            <person name="Chuma I."/>
            <person name="Tosa Y."/>
            <person name="Chen Y.H."/>
            <person name="Li J.Y."/>
            <person name="Li M.Y."/>
            <person name="Jade Lu M.Y."/>
            <person name="Nakayashiki H."/>
            <person name="Li W.H."/>
        </authorList>
    </citation>
    <scope>NUCLEOTIDE SEQUENCE</scope>
    <source>
        <strain evidence="3">NI907</strain>
    </source>
</reference>
<evidence type="ECO:0000313" key="3">
    <source>
        <dbReference type="RefSeq" id="XP_030983798.1"/>
    </source>
</evidence>
<dbReference type="Proteomes" id="UP000515153">
    <property type="component" value="Unplaced"/>
</dbReference>
<proteinExistence type="predicted"/>
<sequence length="110" mass="11960">MSYTRNRSTKDTHNARDKEFVLVQSQADAATSGLRIMIGQTPPRPRPCLLQRVLGAQLSQVVKKELRITTPRGSPPGASGSHPESANSAASLDERPHPSSDWLATLFSQP</sequence>
<organism evidence="2 3">
    <name type="scientific">Pyricularia grisea</name>
    <name type="common">Crabgrass-specific blast fungus</name>
    <name type="synonym">Magnaporthe grisea</name>
    <dbReference type="NCBI Taxonomy" id="148305"/>
    <lineage>
        <taxon>Eukaryota</taxon>
        <taxon>Fungi</taxon>
        <taxon>Dikarya</taxon>
        <taxon>Ascomycota</taxon>
        <taxon>Pezizomycotina</taxon>
        <taxon>Sordariomycetes</taxon>
        <taxon>Sordariomycetidae</taxon>
        <taxon>Magnaporthales</taxon>
        <taxon>Pyriculariaceae</taxon>
        <taxon>Pyricularia</taxon>
    </lineage>
</organism>
<dbReference type="AlphaFoldDB" id="A0A6P8B9G6"/>
<dbReference type="KEGG" id="pgri:PgNI_04977"/>
<evidence type="ECO:0000256" key="1">
    <source>
        <dbReference type="SAM" id="MobiDB-lite"/>
    </source>
</evidence>
<accession>A0A6P8B9G6</accession>
<keyword evidence="2" id="KW-1185">Reference proteome</keyword>